<keyword evidence="2" id="KW-0472">Membrane</keyword>
<feature type="transmembrane region" description="Helical" evidence="2">
    <location>
        <begin position="212"/>
        <end position="236"/>
    </location>
</feature>
<comment type="caution">
    <text evidence="4">The sequence shown here is derived from an EMBL/GenBank/DDBJ whole genome shotgun (WGS) entry which is preliminary data.</text>
</comment>
<evidence type="ECO:0000256" key="1">
    <source>
        <dbReference type="SAM" id="MobiDB-lite"/>
    </source>
</evidence>
<organism evidence="4 5">
    <name type="scientific">Batillaria attramentaria</name>
    <dbReference type="NCBI Taxonomy" id="370345"/>
    <lineage>
        <taxon>Eukaryota</taxon>
        <taxon>Metazoa</taxon>
        <taxon>Spiralia</taxon>
        <taxon>Lophotrochozoa</taxon>
        <taxon>Mollusca</taxon>
        <taxon>Gastropoda</taxon>
        <taxon>Caenogastropoda</taxon>
        <taxon>Sorbeoconcha</taxon>
        <taxon>Cerithioidea</taxon>
        <taxon>Batillariidae</taxon>
        <taxon>Batillaria</taxon>
    </lineage>
</organism>
<evidence type="ECO:0000256" key="3">
    <source>
        <dbReference type="SAM" id="SignalP"/>
    </source>
</evidence>
<dbReference type="AlphaFoldDB" id="A0ABD0J0T1"/>
<feature type="region of interest" description="Disordered" evidence="1">
    <location>
        <begin position="346"/>
        <end position="405"/>
    </location>
</feature>
<accession>A0ABD0J0T1</accession>
<feature type="chain" id="PRO_5044804641" evidence="3">
    <location>
        <begin position="24"/>
        <end position="405"/>
    </location>
</feature>
<dbReference type="EMBL" id="JACVVK020000779">
    <property type="protein sequence ID" value="KAK7446765.1"/>
    <property type="molecule type" value="Genomic_DNA"/>
</dbReference>
<name>A0ABD0J0T1_9CAEN</name>
<evidence type="ECO:0000313" key="5">
    <source>
        <dbReference type="Proteomes" id="UP001519460"/>
    </source>
</evidence>
<keyword evidence="5" id="KW-1185">Reference proteome</keyword>
<gene>
    <name evidence="4" type="ORF">BaRGS_00040245</name>
</gene>
<feature type="region of interest" description="Disordered" evidence="1">
    <location>
        <begin position="283"/>
        <end position="325"/>
    </location>
</feature>
<reference evidence="4 5" key="1">
    <citation type="journal article" date="2023" name="Sci. Data">
        <title>Genome assembly of the Korean intertidal mud-creeper Batillaria attramentaria.</title>
        <authorList>
            <person name="Patra A.K."/>
            <person name="Ho P.T."/>
            <person name="Jun S."/>
            <person name="Lee S.J."/>
            <person name="Kim Y."/>
            <person name="Won Y.J."/>
        </authorList>
    </citation>
    <scope>NUCLEOTIDE SEQUENCE [LARGE SCALE GENOMIC DNA]</scope>
    <source>
        <strain evidence="4">Wonlab-2016</strain>
    </source>
</reference>
<keyword evidence="2" id="KW-0812">Transmembrane</keyword>
<feature type="signal peptide" evidence="3">
    <location>
        <begin position="1"/>
        <end position="23"/>
    </location>
</feature>
<feature type="compositionally biased region" description="Basic and acidic residues" evidence="1">
    <location>
        <begin position="304"/>
        <end position="325"/>
    </location>
</feature>
<keyword evidence="2" id="KW-1133">Transmembrane helix</keyword>
<proteinExistence type="predicted"/>
<dbReference type="Proteomes" id="UP001519460">
    <property type="component" value="Unassembled WGS sequence"/>
</dbReference>
<evidence type="ECO:0000313" key="4">
    <source>
        <dbReference type="EMBL" id="KAK7446765.1"/>
    </source>
</evidence>
<protein>
    <submittedName>
        <fullName evidence="4">Uncharacterized protein</fullName>
    </submittedName>
</protein>
<feature type="compositionally biased region" description="Polar residues" evidence="1">
    <location>
        <begin position="350"/>
        <end position="367"/>
    </location>
</feature>
<keyword evidence="3" id="KW-0732">Signal</keyword>
<evidence type="ECO:0000256" key="2">
    <source>
        <dbReference type="SAM" id="Phobius"/>
    </source>
</evidence>
<sequence>MCKHTNFTWILFLFLASTAPVYAEPCADFVFPTSDDFVLTEEENTTLLIPFTINHSTKTCLQGPFLIRFHKITDYSGLECSLTHKNGICQEPKMTKCLCPAETQKYYFNHTFRRDDNWPTEWLWSTDNDVIHQRNISFNVLCPSEIRLLELSKNETDTAYLKLGVRTHTDEIEDCKLEDASSQNQTPVTPMIFGSAVPTVSSSGTLFGESSVWVVASAVIGIIVLLNVIVCIVCALKAKRGPTPSPPTPDTTMRERQSIPLEEMASGQSVHYYWEVSDVSSAPTSFSEGEFDDELPPPPPPCHDPGHPPDDYLKPVSSRDEREDTGADWKMVPFYGNTQLRDIRDADRTATGTSNMSYTESGATENNKAVDESSDNLAQIGKCGTEAEETEYVRYSPPLYENTYP</sequence>